<dbReference type="eggNOG" id="COG2205">
    <property type="taxonomic scope" value="Bacteria"/>
</dbReference>
<dbReference type="Pfam" id="PF07494">
    <property type="entry name" value="Reg_prop"/>
    <property type="match status" value="2"/>
</dbReference>
<dbReference type="PANTHER" id="PTHR43547">
    <property type="entry name" value="TWO-COMPONENT HISTIDINE KINASE"/>
    <property type="match status" value="1"/>
</dbReference>
<keyword evidence="6" id="KW-0812">Transmembrane</keyword>
<keyword evidence="6" id="KW-1133">Transmembrane helix</keyword>
<keyword evidence="2" id="KW-0805">Transcription regulation</keyword>
<evidence type="ECO:0000313" key="10">
    <source>
        <dbReference type="EMBL" id="ADY53943.1"/>
    </source>
</evidence>
<dbReference type="Gene3D" id="2.130.10.10">
    <property type="entry name" value="YVTN repeat-like/Quinoprotein amine dehydrogenase"/>
    <property type="match status" value="2"/>
</dbReference>
<dbReference type="InterPro" id="IPR036097">
    <property type="entry name" value="HisK_dim/P_sf"/>
</dbReference>
<dbReference type="InterPro" id="IPR036890">
    <property type="entry name" value="HATPase_C_sf"/>
</dbReference>
<proteinExistence type="predicted"/>
<dbReference type="InterPro" id="IPR013783">
    <property type="entry name" value="Ig-like_fold"/>
</dbReference>
<evidence type="ECO:0000256" key="5">
    <source>
        <dbReference type="PROSITE-ProRule" id="PRU00169"/>
    </source>
</evidence>
<dbReference type="eggNOG" id="COG3292">
    <property type="taxonomic scope" value="Bacteria"/>
</dbReference>
<evidence type="ECO:0000256" key="6">
    <source>
        <dbReference type="SAM" id="Phobius"/>
    </source>
</evidence>
<evidence type="ECO:0000259" key="9">
    <source>
        <dbReference type="PROSITE" id="PS50110"/>
    </source>
</evidence>
<dbReference type="OrthoDB" id="9779074at2"/>
<dbReference type="Pfam" id="PF07495">
    <property type="entry name" value="Y_Y_Y"/>
    <property type="match status" value="1"/>
</dbReference>
<dbReference type="Gene3D" id="2.60.40.10">
    <property type="entry name" value="Immunoglobulins"/>
    <property type="match status" value="1"/>
</dbReference>
<dbReference type="PROSITE" id="PS50109">
    <property type="entry name" value="HIS_KIN"/>
    <property type="match status" value="1"/>
</dbReference>
<accession>F0SDG0</accession>
<dbReference type="SUPFAM" id="SSF47384">
    <property type="entry name" value="Homodimeric domain of signal transducing histidine kinase"/>
    <property type="match status" value="1"/>
</dbReference>
<evidence type="ECO:0000313" key="11">
    <source>
        <dbReference type="Proteomes" id="UP000000310"/>
    </source>
</evidence>
<dbReference type="InterPro" id="IPR018060">
    <property type="entry name" value="HTH_AraC"/>
</dbReference>
<keyword evidence="11" id="KW-1185">Reference proteome</keyword>
<dbReference type="InterPro" id="IPR009057">
    <property type="entry name" value="Homeodomain-like_sf"/>
</dbReference>
<evidence type="ECO:0000256" key="2">
    <source>
        <dbReference type="ARBA" id="ARBA00023015"/>
    </source>
</evidence>
<dbReference type="Gene3D" id="1.10.10.60">
    <property type="entry name" value="Homeodomain-like"/>
    <property type="match status" value="1"/>
</dbReference>
<dbReference type="eggNOG" id="COG0745">
    <property type="taxonomic scope" value="Bacteria"/>
</dbReference>
<dbReference type="SMART" id="SM00342">
    <property type="entry name" value="HTH_ARAC"/>
    <property type="match status" value="1"/>
</dbReference>
<dbReference type="SMART" id="SM00448">
    <property type="entry name" value="REC"/>
    <property type="match status" value="1"/>
</dbReference>
<dbReference type="PRINTS" id="PR00032">
    <property type="entry name" value="HTHARAC"/>
</dbReference>
<name>F0SDG0_PSESL</name>
<dbReference type="PROSITE" id="PS00041">
    <property type="entry name" value="HTH_ARAC_FAMILY_1"/>
    <property type="match status" value="1"/>
</dbReference>
<evidence type="ECO:0000256" key="4">
    <source>
        <dbReference type="ARBA" id="ARBA00023163"/>
    </source>
</evidence>
<dbReference type="InterPro" id="IPR011006">
    <property type="entry name" value="CheY-like_superfamily"/>
</dbReference>
<dbReference type="SUPFAM" id="SSF52172">
    <property type="entry name" value="CheY-like"/>
    <property type="match status" value="1"/>
</dbReference>
<sequence>MKYKTIKPPLLLLILAGLLWPFCGRSQNVQLGGLKVALPHTTVTSIVQDSLGFMWLGTNRGISRFDGYAALPYERVIKDGIYINFVKREGNKLYIGSNNGLFSYDYIQNKSKICSEFLAGKNIVSYCSNDKYRIVATNNDIFLFDHSWKFINRLLMHKNILDNHIICMVTDKNKKIWVGTESGLSTISIEANGKMNIENLYRGNRIAKIFFDKYNNIWVCRAEEILYGNYHAVSKKGMAGMSHIAFNHEALSIFGYENQVWVGTRGLGISVFERKEDGTFIFKSKLLIDESRESDLKNTVFDIHEDNDNNVWICTLDGLFLYDGKDKRSFHTVKFSINKHNVPSSNIISSIYHDSKDVLWLATSNGINQLTWKNEQNYTFTPYMDLRNKNNLIANNKIQYLTKYRGDTLLVGTKNTIKFFDTKRKSFYDDKKLSDTLNTYGMRYVRSGFRDQQQNIWIAFSESVGVINTFNGDFTRVIFPPTITPHYRAIVRDAKGNLWISSDNDGLYSLELDKNFRIKNIHLYPKKQFGDTWITTIFIDQTNRMWVGTSNGLYRYKDDKGEFEKVEFPYSRKNVYIGGIIQDLLGNIWAVGLRGIYKINSNDTIYYYELNVAEDIVKTWYVLGKEVNQTGEIFIGGVNGLNFFNPTKLQFDTYQHKINISDVEVMNTRMLNNPQYESKEINSSGKIILSHRDNQFTLRFSSMYYKEPMMIEYAYMLEGYDKDWIITDASKHFASYSNLEAGNYIFKVKSTNASGIWLDNVKSIAITIKTSPWKSWWAYLIYASILIGITILIVRIYKLKFILRRREALNKWKIDYYTNLSYGFKVPLTLIYAPLQYLLKKYDQLHETEIKQMLYTMSESVSKLSDQVSYLVDFKKKSSGPSDLQLSKVDILPVINGIFTLFTDQMKAKHITYSFDSNIDSVTVYIDVTKIEIALYNILEDAISYTSNNGHIDIICILDSKDYKFKISIVAIGEKNIETNISNLNTRFSIAYDYIKLHHGELRISKKENDTVLSYTFGLSLGSSHYTQKEIKSLDNSKPVSLLPIGASLKPIVDHPYVSIKSLPLVYLIEGDQEIDLFIKNIFANRFDVHIISESEGIKPMLDKPPLLVICDMIKEEEGKFDICRQIKSHQFLSVIPVIFISSLTNTDVESRAYESGADIFMAKPFDIATLETRIDQLNETRAAIKEHLRKELIVNPKEVLITSDDDKFIVGVTEVIEDNISNVDFNVDILASKLYISRSTLYRKVWEICNMAPIDLIRNIRMKRAANLLELTDKPVSEVSELVGYSEQRYFCRCFKSQYGITPKKYAKNKKVGVHAV</sequence>
<dbReference type="Proteomes" id="UP000000310">
    <property type="component" value="Chromosome"/>
</dbReference>
<dbReference type="HOGENOM" id="CLU_000445_28_1_10"/>
<keyword evidence="6" id="KW-0472">Membrane</keyword>
<dbReference type="Gene3D" id="1.10.287.130">
    <property type="match status" value="1"/>
</dbReference>
<dbReference type="GO" id="GO:0043565">
    <property type="term" value="F:sequence-specific DNA binding"/>
    <property type="evidence" value="ECO:0007669"/>
    <property type="project" value="InterPro"/>
</dbReference>
<evidence type="ECO:0000256" key="1">
    <source>
        <dbReference type="ARBA" id="ARBA00022553"/>
    </source>
</evidence>
<dbReference type="InterPro" id="IPR015943">
    <property type="entry name" value="WD40/YVTN_repeat-like_dom_sf"/>
</dbReference>
<dbReference type="InterPro" id="IPR018062">
    <property type="entry name" value="HTH_AraC-typ_CS"/>
</dbReference>
<dbReference type="PROSITE" id="PS50110">
    <property type="entry name" value="RESPONSE_REGULATORY"/>
    <property type="match status" value="1"/>
</dbReference>
<evidence type="ECO:0000256" key="3">
    <source>
        <dbReference type="ARBA" id="ARBA00023125"/>
    </source>
</evidence>
<dbReference type="InterPro" id="IPR001789">
    <property type="entry name" value="Sig_transdc_resp-reg_receiver"/>
</dbReference>
<dbReference type="STRING" id="762903.Pedsa_3409"/>
<dbReference type="KEGG" id="psn:Pedsa_3409"/>
<organism evidence="10 11">
    <name type="scientific">Pseudopedobacter saltans (strain ATCC 51119 / DSM 12145 / JCM 21818 / CCUG 39354 / LMG 10337 / NBRC 100064 / NCIMB 13643)</name>
    <name type="common">Pedobacter saltans</name>
    <dbReference type="NCBI Taxonomy" id="762903"/>
    <lineage>
        <taxon>Bacteria</taxon>
        <taxon>Pseudomonadati</taxon>
        <taxon>Bacteroidota</taxon>
        <taxon>Sphingobacteriia</taxon>
        <taxon>Sphingobacteriales</taxon>
        <taxon>Sphingobacteriaceae</taxon>
        <taxon>Pseudopedobacter</taxon>
    </lineage>
</organism>
<dbReference type="InterPro" id="IPR020449">
    <property type="entry name" value="Tscrpt_reg_AraC-type_HTH"/>
</dbReference>
<dbReference type="SUPFAM" id="SSF63829">
    <property type="entry name" value="Calcium-dependent phosphotriesterase"/>
    <property type="match status" value="3"/>
</dbReference>
<dbReference type="InterPro" id="IPR005467">
    <property type="entry name" value="His_kinase_dom"/>
</dbReference>
<dbReference type="EMBL" id="CP002545">
    <property type="protein sequence ID" value="ADY53943.1"/>
    <property type="molecule type" value="Genomic_DNA"/>
</dbReference>
<feature type="modified residue" description="4-aspartylphosphate" evidence="5">
    <location>
        <position position="1112"/>
    </location>
</feature>
<dbReference type="InterPro" id="IPR011123">
    <property type="entry name" value="Y_Y_Y"/>
</dbReference>
<protein>
    <submittedName>
        <fullName evidence="10">Two component transcriptional regulator, AraC family</fullName>
    </submittedName>
</protein>
<evidence type="ECO:0000259" key="7">
    <source>
        <dbReference type="PROSITE" id="PS01124"/>
    </source>
</evidence>
<dbReference type="Gene3D" id="3.40.50.2300">
    <property type="match status" value="1"/>
</dbReference>
<dbReference type="InterPro" id="IPR011110">
    <property type="entry name" value="Reg_prop"/>
</dbReference>
<reference evidence="10 11" key="1">
    <citation type="journal article" date="2011" name="Stand. Genomic Sci.">
        <title>Complete genome sequence of the gliding, heparinolytic Pedobacter saltans type strain (113).</title>
        <authorList>
            <person name="Liolios K."/>
            <person name="Sikorski J."/>
            <person name="Lu M."/>
            <person name="Nolan M."/>
            <person name="Lapidus A."/>
            <person name="Lucas S."/>
            <person name="Hammon N."/>
            <person name="Deshpande S."/>
            <person name="Cheng J.F."/>
            <person name="Tapia R."/>
            <person name="Han C."/>
            <person name="Goodwin L."/>
            <person name="Pitluck S."/>
            <person name="Huntemann M."/>
            <person name="Ivanova N."/>
            <person name="Pagani I."/>
            <person name="Mavromatis K."/>
            <person name="Ovchinikova G."/>
            <person name="Pati A."/>
            <person name="Chen A."/>
            <person name="Palaniappan K."/>
            <person name="Land M."/>
            <person name="Hauser L."/>
            <person name="Brambilla E.M."/>
            <person name="Kotsyurbenko O."/>
            <person name="Rohde M."/>
            <person name="Tindall B.J."/>
            <person name="Abt B."/>
            <person name="Goker M."/>
            <person name="Detter J.C."/>
            <person name="Woyke T."/>
            <person name="Bristow J."/>
            <person name="Eisen J.A."/>
            <person name="Markowitz V."/>
            <person name="Hugenholtz P."/>
            <person name="Klenk H.P."/>
            <person name="Kyrpides N.C."/>
        </authorList>
    </citation>
    <scope>NUCLEOTIDE SEQUENCE [LARGE SCALE GENOMIC DNA]</scope>
    <source>
        <strain evidence="11">ATCC 51119 / DSM 12145 / JCM 21818 / LMG 10337 / NBRC 100064 / NCIMB 13643</strain>
    </source>
</reference>
<dbReference type="SUPFAM" id="SSF46689">
    <property type="entry name" value="Homeodomain-like"/>
    <property type="match status" value="1"/>
</dbReference>
<evidence type="ECO:0000259" key="8">
    <source>
        <dbReference type="PROSITE" id="PS50109"/>
    </source>
</evidence>
<gene>
    <name evidence="10" type="ordered locus">Pedsa_3409</name>
</gene>
<dbReference type="RefSeq" id="WP_013634426.1">
    <property type="nucleotide sequence ID" value="NC_015177.1"/>
</dbReference>
<dbReference type="SUPFAM" id="SSF55874">
    <property type="entry name" value="ATPase domain of HSP90 chaperone/DNA topoisomerase II/histidine kinase"/>
    <property type="match status" value="1"/>
</dbReference>
<dbReference type="PANTHER" id="PTHR43547:SF2">
    <property type="entry name" value="HYBRID SIGNAL TRANSDUCTION HISTIDINE KINASE C"/>
    <property type="match status" value="1"/>
</dbReference>
<dbReference type="Pfam" id="PF12833">
    <property type="entry name" value="HTH_18"/>
    <property type="match status" value="1"/>
</dbReference>
<feature type="transmembrane region" description="Helical" evidence="6">
    <location>
        <begin position="776"/>
        <end position="797"/>
    </location>
</feature>
<reference evidence="11" key="2">
    <citation type="submission" date="2011-02" db="EMBL/GenBank/DDBJ databases">
        <title>The complete genome of Pedobacter saltans DSM 12145.</title>
        <authorList>
            <consortium name="US DOE Joint Genome Institute (JGI-PGF)"/>
            <person name="Lucas S."/>
            <person name="Copeland A."/>
            <person name="Lapidus A."/>
            <person name="Bruce D."/>
            <person name="Goodwin L."/>
            <person name="Pitluck S."/>
            <person name="Kyrpides N."/>
            <person name="Mavromatis K."/>
            <person name="Pagani I."/>
            <person name="Ivanova N."/>
            <person name="Ovchinnikova G."/>
            <person name="Lu M."/>
            <person name="Detter J.C."/>
            <person name="Han C."/>
            <person name="Land M."/>
            <person name="Hauser L."/>
            <person name="Markowitz V."/>
            <person name="Cheng J.-F."/>
            <person name="Hugenholtz P."/>
            <person name="Woyke T."/>
            <person name="Wu D."/>
            <person name="Tindall B."/>
            <person name="Pomrenke H.G."/>
            <person name="Brambilla E."/>
            <person name="Klenk H.-P."/>
            <person name="Eisen J.A."/>
        </authorList>
    </citation>
    <scope>NUCLEOTIDE SEQUENCE [LARGE SCALE GENOMIC DNA]</scope>
    <source>
        <strain evidence="11">ATCC 51119 / DSM 12145 / JCM 21818 / LMG 10337 / NBRC 100064 / NCIMB 13643</strain>
    </source>
</reference>
<keyword evidence="4" id="KW-0804">Transcription</keyword>
<keyword evidence="3" id="KW-0238">DNA-binding</keyword>
<feature type="domain" description="Response regulatory" evidence="9">
    <location>
        <begin position="1065"/>
        <end position="1179"/>
    </location>
</feature>
<dbReference type="Gene3D" id="3.30.565.10">
    <property type="entry name" value="Histidine kinase-like ATPase, C-terminal domain"/>
    <property type="match status" value="1"/>
</dbReference>
<feature type="domain" description="HTH araC/xylS-type" evidence="7">
    <location>
        <begin position="1211"/>
        <end position="1310"/>
    </location>
</feature>
<keyword evidence="1 5" id="KW-0597">Phosphoprotein</keyword>
<dbReference type="PROSITE" id="PS01124">
    <property type="entry name" value="HTH_ARAC_FAMILY_2"/>
    <property type="match status" value="1"/>
</dbReference>
<dbReference type="GO" id="GO:0000155">
    <property type="term" value="F:phosphorelay sensor kinase activity"/>
    <property type="evidence" value="ECO:0007669"/>
    <property type="project" value="InterPro"/>
</dbReference>
<dbReference type="GO" id="GO:0003700">
    <property type="term" value="F:DNA-binding transcription factor activity"/>
    <property type="evidence" value="ECO:0007669"/>
    <property type="project" value="InterPro"/>
</dbReference>
<feature type="domain" description="Histidine kinase" evidence="8">
    <location>
        <begin position="819"/>
        <end position="1021"/>
    </location>
</feature>